<keyword evidence="4" id="KW-1185">Reference proteome</keyword>
<protein>
    <recommendedName>
        <fullName evidence="5">PGG domain-containing protein</fullName>
    </recommendedName>
</protein>
<keyword evidence="1" id="KW-0040">ANK repeat</keyword>
<sequence>MDWSMIGAAQTGNINVLYELIQKDPYVLERIDHVSFLDTPLHVAASAGHVDFMMEMINLKPSFARKLNQAGFSPMHLALQNNRTQAAHNRDEFSFPQGPITRSKSKQIKSKLNLVFDEGLVRVKGRGGLTPLHHVAQTGDVDLLIKFLEVCPEAVEDVTVRDETVFHLASWWGGRHEAAQRWEKEQLSCADIDGNTVLHIAAIENPPQVVKVLLGHLRRDHINGKNLKGSTALDIQPDCPLDERQMDNYKGSVKDMIRKVGGLSGSELPNKSISSIHIKLWPKLSCFQKIATMAGRGRKGIPLEMRNTFLVVIVLIIIATYAASLSPPEKADNSSSMKYHIKYYVSLKSADSTAPQPGPPPLLADYQINFSDIIDVSSMFWLYNTLTFWAAIGLTTYLLFRSVSLFLLITLSLFWTCYMLLVPVSTRSWKLQYFVSLQTTIPLSYRALCIINYCLSTSLALLVSYRIARYVSCRFVPKTKMFVLVQIISFIIFAFILVPAILNSETILKYSNFFE</sequence>
<dbReference type="SMART" id="SM00248">
    <property type="entry name" value="ANK"/>
    <property type="match status" value="3"/>
</dbReference>
<feature type="transmembrane region" description="Helical" evidence="2">
    <location>
        <begin position="480"/>
        <end position="502"/>
    </location>
</feature>
<proteinExistence type="predicted"/>
<reference evidence="3 4" key="1">
    <citation type="submission" date="2019-07" db="EMBL/GenBank/DDBJ databases">
        <title>WGS assembly of Gossypium mustelinum.</title>
        <authorList>
            <person name="Chen Z.J."/>
            <person name="Sreedasyam A."/>
            <person name="Ando A."/>
            <person name="Song Q."/>
            <person name="De L."/>
            <person name="Hulse-Kemp A."/>
            <person name="Ding M."/>
            <person name="Ye W."/>
            <person name="Kirkbride R."/>
            <person name="Jenkins J."/>
            <person name="Plott C."/>
            <person name="Lovell J."/>
            <person name="Lin Y.-M."/>
            <person name="Vaughn R."/>
            <person name="Liu B."/>
            <person name="Li W."/>
            <person name="Simpson S."/>
            <person name="Scheffler B."/>
            <person name="Saski C."/>
            <person name="Grover C."/>
            <person name="Hu G."/>
            <person name="Conover J."/>
            <person name="Carlson J."/>
            <person name="Shu S."/>
            <person name="Boston L."/>
            <person name="Williams M."/>
            <person name="Peterson D."/>
            <person name="Mcgee K."/>
            <person name="Jones D."/>
            <person name="Wendel J."/>
            <person name="Stelly D."/>
            <person name="Grimwood J."/>
            <person name="Schmutz J."/>
        </authorList>
    </citation>
    <scope>NUCLEOTIDE SEQUENCE [LARGE SCALE GENOMIC DNA]</scope>
    <source>
        <strain evidence="3">1408120.09</strain>
    </source>
</reference>
<feature type="transmembrane region" description="Helical" evidence="2">
    <location>
        <begin position="308"/>
        <end position="326"/>
    </location>
</feature>
<feature type="transmembrane region" description="Helical" evidence="2">
    <location>
        <begin position="405"/>
        <end position="425"/>
    </location>
</feature>
<gene>
    <name evidence="3" type="ORF">E1A91_A10G235200v1</name>
</gene>
<dbReference type="PROSITE" id="PS50088">
    <property type="entry name" value="ANK_REPEAT"/>
    <property type="match status" value="1"/>
</dbReference>
<dbReference type="EMBL" id="CM017645">
    <property type="protein sequence ID" value="TYJ16209.1"/>
    <property type="molecule type" value="Genomic_DNA"/>
</dbReference>
<feature type="transmembrane region" description="Helical" evidence="2">
    <location>
        <begin position="380"/>
        <end position="400"/>
    </location>
</feature>
<evidence type="ECO:0000313" key="3">
    <source>
        <dbReference type="EMBL" id="TYJ16209.1"/>
    </source>
</evidence>
<dbReference type="Pfam" id="PF12796">
    <property type="entry name" value="Ank_2"/>
    <property type="match status" value="1"/>
</dbReference>
<dbReference type="InterPro" id="IPR036770">
    <property type="entry name" value="Ankyrin_rpt-contain_sf"/>
</dbReference>
<dbReference type="Pfam" id="PF00023">
    <property type="entry name" value="Ank"/>
    <property type="match status" value="1"/>
</dbReference>
<evidence type="ECO:0008006" key="5">
    <source>
        <dbReference type="Google" id="ProtNLM"/>
    </source>
</evidence>
<dbReference type="PANTHER" id="PTHR24128">
    <property type="entry name" value="HOMEOBOX PROTEIN WARIAI"/>
    <property type="match status" value="1"/>
</dbReference>
<dbReference type="PANTHER" id="PTHR24128:SF60">
    <property type="entry name" value="ALPHA-LATROTOXIN-LHE1A-LIKE"/>
    <property type="match status" value="1"/>
</dbReference>
<dbReference type="Proteomes" id="UP000323597">
    <property type="component" value="Chromosome A10"/>
</dbReference>
<dbReference type="AlphaFoldDB" id="A0A5D2XQR7"/>
<keyword evidence="2" id="KW-1133">Transmembrane helix</keyword>
<dbReference type="SUPFAM" id="SSF48403">
    <property type="entry name" value="Ankyrin repeat"/>
    <property type="match status" value="1"/>
</dbReference>
<feature type="repeat" description="ANK" evidence="1">
    <location>
        <begin position="193"/>
        <end position="214"/>
    </location>
</feature>
<evidence type="ECO:0000256" key="1">
    <source>
        <dbReference type="PROSITE-ProRule" id="PRU00023"/>
    </source>
</evidence>
<dbReference type="InterPro" id="IPR002110">
    <property type="entry name" value="Ankyrin_rpt"/>
</dbReference>
<evidence type="ECO:0000313" key="4">
    <source>
        <dbReference type="Proteomes" id="UP000323597"/>
    </source>
</evidence>
<name>A0A5D2XQR7_GOSMU</name>
<evidence type="ECO:0000256" key="2">
    <source>
        <dbReference type="SAM" id="Phobius"/>
    </source>
</evidence>
<keyword evidence="2" id="KW-0812">Transmembrane</keyword>
<keyword evidence="2" id="KW-0472">Membrane</keyword>
<accession>A0A5D2XQR7</accession>
<feature type="transmembrane region" description="Helical" evidence="2">
    <location>
        <begin position="445"/>
        <end position="468"/>
    </location>
</feature>
<dbReference type="Gene3D" id="1.25.40.20">
    <property type="entry name" value="Ankyrin repeat-containing domain"/>
    <property type="match status" value="1"/>
</dbReference>
<organism evidence="3 4">
    <name type="scientific">Gossypium mustelinum</name>
    <name type="common">Cotton</name>
    <name type="synonym">Gossypium caicoense</name>
    <dbReference type="NCBI Taxonomy" id="34275"/>
    <lineage>
        <taxon>Eukaryota</taxon>
        <taxon>Viridiplantae</taxon>
        <taxon>Streptophyta</taxon>
        <taxon>Embryophyta</taxon>
        <taxon>Tracheophyta</taxon>
        <taxon>Spermatophyta</taxon>
        <taxon>Magnoliopsida</taxon>
        <taxon>eudicotyledons</taxon>
        <taxon>Gunneridae</taxon>
        <taxon>Pentapetalae</taxon>
        <taxon>rosids</taxon>
        <taxon>malvids</taxon>
        <taxon>Malvales</taxon>
        <taxon>Malvaceae</taxon>
        <taxon>Malvoideae</taxon>
        <taxon>Gossypium</taxon>
    </lineage>
</organism>
<dbReference type="PROSITE" id="PS50297">
    <property type="entry name" value="ANK_REP_REGION"/>
    <property type="match status" value="1"/>
</dbReference>